<accession>A0A2C5YYY2</accession>
<evidence type="ECO:0000313" key="13">
    <source>
        <dbReference type="Proteomes" id="UP000224854"/>
    </source>
</evidence>
<dbReference type="GO" id="GO:0005634">
    <property type="term" value="C:nucleus"/>
    <property type="evidence" value="ECO:0007669"/>
    <property type="project" value="UniProtKB-SubCell"/>
</dbReference>
<feature type="compositionally biased region" description="Gly residues" evidence="10">
    <location>
        <begin position="552"/>
        <end position="563"/>
    </location>
</feature>
<comment type="subcellular location">
    <subcellularLocation>
        <location evidence="1">Nucleus</location>
    </subcellularLocation>
</comment>
<feature type="compositionally biased region" description="Low complexity" evidence="10">
    <location>
        <begin position="658"/>
        <end position="685"/>
    </location>
</feature>
<dbReference type="SMART" id="SM00401">
    <property type="entry name" value="ZnF_GATA"/>
    <property type="match status" value="1"/>
</dbReference>
<proteinExistence type="predicted"/>
<dbReference type="InterPro" id="IPR000679">
    <property type="entry name" value="Znf_GATA"/>
</dbReference>
<keyword evidence="6" id="KW-0534">Nitrate assimilation</keyword>
<feature type="region of interest" description="Disordered" evidence="10">
    <location>
        <begin position="738"/>
        <end position="783"/>
    </location>
</feature>
<dbReference type="AlphaFoldDB" id="A0A2C5YYY2"/>
<dbReference type="InterPro" id="IPR013088">
    <property type="entry name" value="Znf_NHR/GATA"/>
</dbReference>
<evidence type="ECO:0000256" key="1">
    <source>
        <dbReference type="ARBA" id="ARBA00004123"/>
    </source>
</evidence>
<dbReference type="InterPro" id="IPR039355">
    <property type="entry name" value="Transcription_factor_GATA"/>
</dbReference>
<evidence type="ECO:0000256" key="5">
    <source>
        <dbReference type="ARBA" id="ARBA00023015"/>
    </source>
</evidence>
<dbReference type="Pfam" id="PF00320">
    <property type="entry name" value="GATA"/>
    <property type="match status" value="1"/>
</dbReference>
<reference evidence="12 13" key="1">
    <citation type="submission" date="2017-06" db="EMBL/GenBank/DDBJ databases">
        <title>Ant-infecting Ophiocordyceps genomes reveal a high diversity of potential behavioral manipulation genes and a possible major role for enterotoxins.</title>
        <authorList>
            <person name="De Bekker C."/>
            <person name="Evans H.C."/>
            <person name="Brachmann A."/>
            <person name="Hughes D.P."/>
        </authorList>
    </citation>
    <scope>NUCLEOTIDE SEQUENCE [LARGE SCALE GENOMIC DNA]</scope>
    <source>
        <strain evidence="12 13">1348a</strain>
    </source>
</reference>
<evidence type="ECO:0000256" key="6">
    <source>
        <dbReference type="ARBA" id="ARBA00023063"/>
    </source>
</evidence>
<gene>
    <name evidence="12" type="ORF">CDD82_5839</name>
</gene>
<dbReference type="GO" id="GO:0000122">
    <property type="term" value="P:negative regulation of transcription by RNA polymerase II"/>
    <property type="evidence" value="ECO:0007669"/>
    <property type="project" value="TreeGrafter"/>
</dbReference>
<evidence type="ECO:0000256" key="4">
    <source>
        <dbReference type="ARBA" id="ARBA00022833"/>
    </source>
</evidence>
<feature type="region of interest" description="Disordered" evidence="10">
    <location>
        <begin position="658"/>
        <end position="712"/>
    </location>
</feature>
<evidence type="ECO:0000256" key="7">
    <source>
        <dbReference type="ARBA" id="ARBA00023163"/>
    </source>
</evidence>
<keyword evidence="8" id="KW-0539">Nucleus</keyword>
<dbReference type="Gene3D" id="3.30.50.10">
    <property type="entry name" value="Erythroid Transcription Factor GATA-1, subunit A"/>
    <property type="match status" value="1"/>
</dbReference>
<dbReference type="GO" id="GO:0000978">
    <property type="term" value="F:RNA polymerase II cis-regulatory region sequence-specific DNA binding"/>
    <property type="evidence" value="ECO:0007669"/>
    <property type="project" value="TreeGrafter"/>
</dbReference>
<evidence type="ECO:0000256" key="9">
    <source>
        <dbReference type="PROSITE-ProRule" id="PRU00094"/>
    </source>
</evidence>
<dbReference type="PROSITE" id="PS00344">
    <property type="entry name" value="GATA_ZN_FINGER_1"/>
    <property type="match status" value="1"/>
</dbReference>
<dbReference type="FunFam" id="3.30.50.10:FF:000007">
    <property type="entry name" value="Nitrogen regulatory AreA, N-terminal"/>
    <property type="match status" value="1"/>
</dbReference>
<feature type="region of interest" description="Disordered" evidence="10">
    <location>
        <begin position="547"/>
        <end position="583"/>
    </location>
</feature>
<feature type="region of interest" description="Disordered" evidence="10">
    <location>
        <begin position="392"/>
        <end position="428"/>
    </location>
</feature>
<dbReference type="GO" id="GO:0045944">
    <property type="term" value="P:positive regulation of transcription by RNA polymerase II"/>
    <property type="evidence" value="ECO:0007669"/>
    <property type="project" value="TreeGrafter"/>
</dbReference>
<dbReference type="Proteomes" id="UP000224854">
    <property type="component" value="Unassembled WGS sequence"/>
</dbReference>
<feature type="region of interest" description="Disordered" evidence="10">
    <location>
        <begin position="17"/>
        <end position="39"/>
    </location>
</feature>
<dbReference type="PROSITE" id="PS50114">
    <property type="entry name" value="GATA_ZN_FINGER_2"/>
    <property type="match status" value="1"/>
</dbReference>
<feature type="compositionally biased region" description="Polar residues" evidence="10">
    <location>
        <begin position="738"/>
        <end position="747"/>
    </location>
</feature>
<dbReference type="PANTHER" id="PTHR10071:SF281">
    <property type="entry name" value="BOX A-BINDING FACTOR-RELATED"/>
    <property type="match status" value="1"/>
</dbReference>
<feature type="region of interest" description="Disordered" evidence="10">
    <location>
        <begin position="447"/>
        <end position="499"/>
    </location>
</feature>
<dbReference type="EMBL" id="NJEU01000562">
    <property type="protein sequence ID" value="PHH72710.1"/>
    <property type="molecule type" value="Genomic_DNA"/>
</dbReference>
<evidence type="ECO:0000259" key="11">
    <source>
        <dbReference type="PROSITE" id="PS50114"/>
    </source>
</evidence>
<name>A0A2C5YYY2_9HYPO</name>
<evidence type="ECO:0000256" key="3">
    <source>
        <dbReference type="ARBA" id="ARBA00022771"/>
    </source>
</evidence>
<keyword evidence="4" id="KW-0862">Zinc</keyword>
<keyword evidence="13" id="KW-1185">Reference proteome</keyword>
<dbReference type="SUPFAM" id="SSF57716">
    <property type="entry name" value="Glucocorticoid receptor-like (DNA-binding domain)"/>
    <property type="match status" value="1"/>
</dbReference>
<protein>
    <recommendedName>
        <fullName evidence="11">GATA-type domain-containing protein</fullName>
    </recommendedName>
</protein>
<dbReference type="OrthoDB" id="515401at2759"/>
<evidence type="ECO:0000256" key="10">
    <source>
        <dbReference type="SAM" id="MobiDB-lite"/>
    </source>
</evidence>
<feature type="compositionally biased region" description="Polar residues" evidence="10">
    <location>
        <begin position="618"/>
        <end position="638"/>
    </location>
</feature>
<keyword evidence="7" id="KW-0804">Transcription</keyword>
<dbReference type="GO" id="GO:0008270">
    <property type="term" value="F:zinc ion binding"/>
    <property type="evidence" value="ECO:0007669"/>
    <property type="project" value="UniProtKB-KW"/>
</dbReference>
<dbReference type="PRINTS" id="PR00619">
    <property type="entry name" value="GATAZNFINGER"/>
</dbReference>
<dbReference type="GO" id="GO:0000981">
    <property type="term" value="F:DNA-binding transcription factor activity, RNA polymerase II-specific"/>
    <property type="evidence" value="ECO:0007669"/>
    <property type="project" value="TreeGrafter"/>
</dbReference>
<evidence type="ECO:0000313" key="12">
    <source>
        <dbReference type="EMBL" id="PHH72710.1"/>
    </source>
</evidence>
<feature type="compositionally biased region" description="Polar residues" evidence="10">
    <location>
        <begin position="595"/>
        <end position="608"/>
    </location>
</feature>
<dbReference type="CDD" id="cd00202">
    <property type="entry name" value="ZnF_GATA"/>
    <property type="match status" value="1"/>
</dbReference>
<comment type="caution">
    <text evidence="12">The sequence shown here is derived from an EMBL/GenBank/DDBJ whole genome shotgun (WGS) entry which is preliminary data.</text>
</comment>
<feature type="domain" description="GATA-type" evidence="11">
    <location>
        <begin position="496"/>
        <end position="549"/>
    </location>
</feature>
<sequence length="783" mass="81930">MNLDDFIFADKAAAATSPSAFMSSPPPPLNPDPDPTAASVSVPPAAIPIKLRPDGPATHFVPQSVPLHQHSHNEFNYVTRHLRKTSIDERQNRKRPANFSPHVSATTMASAHDLDSDAHLNAYSLDSMHPSMMQQHLSAPNPANVPFTIDTFMEHNPNLHSTAPFHQSFSFSSASSPMIPSGSFSAMYNNSSLQSSSLNTAEFYSPPGSAYQSTVSTPIPIPETDAFYMTSQDVRHGQAQPYRTSTIANGNGPIHAQPFLYNGAAHPNNALFSSMTHAPDATTGFAQAHGSLAHVDPTHVFRPEASVASPGLSMRPDQHIFAFGGDSDDEDGANGRNDRLAPVHGEFSAALDDATCMGWDASLPGQFSTQAARFPGGPPRKQVVIGGTTTDYVEDNGEWEDSGLARSQSQSFRHGSDVRQPKIPRNASTPAHLATARLGYDHMAQSLPASPKTEVPGPMSTLSSAAPSRPPSPPGSKRGSATNLQQTPGSGQNGDGSQPTTCTNCFTQTTPLWRRNPEGQPLCNACGLFLKLHGVVRPLSLKTDIIKKRNRGSGGNGPVGSGGRARKNANPNGSAAASRKNSSLSMSAITAAAVSKSNNSIQHSTASPPSYRPAGAQRSESPVNGSLNTAGSTPTSHMNSLASAVAASGVKGAVPIAAAPPKATPGPGASAASRSTAAASGTSSSKRQRRHSKSFGSDASSCMDVDSPGEMSATHDVSLAMSHATSSMASIASTMMPNSFSASQQHSSPPPIDPGGMMPMHSHPSTQNNPSGSQEWEWLTMSL</sequence>
<evidence type="ECO:0000256" key="8">
    <source>
        <dbReference type="ARBA" id="ARBA00023242"/>
    </source>
</evidence>
<feature type="compositionally biased region" description="Polar residues" evidence="10">
    <location>
        <begin position="763"/>
        <end position="774"/>
    </location>
</feature>
<feature type="compositionally biased region" description="Pro residues" evidence="10">
    <location>
        <begin position="24"/>
        <end position="34"/>
    </location>
</feature>
<feature type="region of interest" description="Disordered" evidence="10">
    <location>
        <begin position="595"/>
        <end position="638"/>
    </location>
</feature>
<dbReference type="PANTHER" id="PTHR10071">
    <property type="entry name" value="TRANSCRIPTION FACTOR GATA FAMILY MEMBER"/>
    <property type="match status" value="1"/>
</dbReference>
<keyword evidence="2" id="KW-0479">Metal-binding</keyword>
<keyword evidence="3 9" id="KW-0863">Zinc-finger</keyword>
<keyword evidence="5" id="KW-0805">Transcription regulation</keyword>
<evidence type="ECO:0000256" key="2">
    <source>
        <dbReference type="ARBA" id="ARBA00022723"/>
    </source>
</evidence>
<feature type="compositionally biased region" description="Polar residues" evidence="10">
    <location>
        <begin position="569"/>
        <end position="583"/>
    </location>
</feature>
<feature type="compositionally biased region" description="Acidic residues" evidence="10">
    <location>
        <begin position="392"/>
        <end position="401"/>
    </location>
</feature>
<organism evidence="12 13">
    <name type="scientific">Ophiocordyceps australis</name>
    <dbReference type="NCBI Taxonomy" id="1399860"/>
    <lineage>
        <taxon>Eukaryota</taxon>
        <taxon>Fungi</taxon>
        <taxon>Dikarya</taxon>
        <taxon>Ascomycota</taxon>
        <taxon>Pezizomycotina</taxon>
        <taxon>Sordariomycetes</taxon>
        <taxon>Hypocreomycetidae</taxon>
        <taxon>Hypocreales</taxon>
        <taxon>Ophiocordycipitaceae</taxon>
        <taxon>Ophiocordyceps</taxon>
    </lineage>
</organism>